<dbReference type="HOGENOM" id="CLU_682183_0_0_1"/>
<dbReference type="RefSeq" id="XP_005535942.1">
    <property type="nucleotide sequence ID" value="XM_005535885.1"/>
</dbReference>
<dbReference type="GeneID" id="16993193"/>
<dbReference type="Gramene" id="CMG152CT">
    <property type="protein sequence ID" value="CMG152CT"/>
    <property type="gene ID" value="CMG152C"/>
</dbReference>
<reference evidence="2 3" key="1">
    <citation type="journal article" date="2004" name="Nature">
        <title>Genome sequence of the ultrasmall unicellular red alga Cyanidioschyzon merolae 10D.</title>
        <authorList>
            <person name="Matsuzaki M."/>
            <person name="Misumi O."/>
            <person name="Shin-i T."/>
            <person name="Maruyama S."/>
            <person name="Takahara M."/>
            <person name="Miyagishima S."/>
            <person name="Mori T."/>
            <person name="Nishida K."/>
            <person name="Yagisawa F."/>
            <person name="Nishida K."/>
            <person name="Yoshida Y."/>
            <person name="Nishimura Y."/>
            <person name="Nakao S."/>
            <person name="Kobayashi T."/>
            <person name="Momoyama Y."/>
            <person name="Higashiyama T."/>
            <person name="Minoda A."/>
            <person name="Sano M."/>
            <person name="Nomoto H."/>
            <person name="Oishi K."/>
            <person name="Hayashi H."/>
            <person name="Ohta F."/>
            <person name="Nishizaka S."/>
            <person name="Haga S."/>
            <person name="Miura S."/>
            <person name="Morishita T."/>
            <person name="Kabeya Y."/>
            <person name="Terasawa K."/>
            <person name="Suzuki Y."/>
            <person name="Ishii Y."/>
            <person name="Asakawa S."/>
            <person name="Takano H."/>
            <person name="Ohta N."/>
            <person name="Kuroiwa H."/>
            <person name="Tanaka K."/>
            <person name="Shimizu N."/>
            <person name="Sugano S."/>
            <person name="Sato N."/>
            <person name="Nozaki H."/>
            <person name="Ogasawara N."/>
            <person name="Kohara Y."/>
            <person name="Kuroiwa T."/>
        </authorList>
    </citation>
    <scope>NUCLEOTIDE SEQUENCE [LARGE SCALE GENOMIC DNA]</scope>
    <source>
        <strain evidence="2 3">10D</strain>
    </source>
</reference>
<feature type="region of interest" description="Disordered" evidence="1">
    <location>
        <begin position="65"/>
        <end position="116"/>
    </location>
</feature>
<sequence length="404" mass="44826">MPELGDVSASSSFDALLASDDSTASEVESELFAESEGLLDEDTLRQLQEELSLEDLDIESEEIERILEEHEEEEDAISRSASPSGKREHQPVRAGASRYRPAQQTERVIARSTEPADLELSTVDLSFASSLFDSDSFVLTDTTSFPSTASTPTVIETRRLARKARSGERTHPAEPRQTPSRATPDTMLSDGSISTISPRQPADTPIDHDWPTPGPAAVTTKAGSRRRYSPTCRESSAYGFRAARKQLSANVALQAAAMQSQRLKAELDRLAHELQSSVVNGYGKWHREPTALDTERSHRDWRPREVHETPRLLPRLSAQSSSSILSPDSSDSSPQIDMAETEPSHAPDTWLENRVVDALVRKYLRADMIHHLIKRIDNDPLLQPSYRMNIDVARVPASLRLVPC</sequence>
<evidence type="ECO:0000256" key="1">
    <source>
        <dbReference type="SAM" id="MobiDB-lite"/>
    </source>
</evidence>
<protein>
    <submittedName>
        <fullName evidence="2">Uncharacterized protein</fullName>
    </submittedName>
</protein>
<dbReference type="AlphaFoldDB" id="M1UQ67"/>
<feature type="region of interest" description="Disordered" evidence="1">
    <location>
        <begin position="140"/>
        <end position="230"/>
    </location>
</feature>
<feature type="region of interest" description="Disordered" evidence="1">
    <location>
        <begin position="290"/>
        <end position="345"/>
    </location>
</feature>
<evidence type="ECO:0000313" key="3">
    <source>
        <dbReference type="Proteomes" id="UP000007014"/>
    </source>
</evidence>
<organism evidence="2 3">
    <name type="scientific">Cyanidioschyzon merolae (strain NIES-3377 / 10D)</name>
    <name type="common">Unicellular red alga</name>
    <dbReference type="NCBI Taxonomy" id="280699"/>
    <lineage>
        <taxon>Eukaryota</taxon>
        <taxon>Rhodophyta</taxon>
        <taxon>Bangiophyceae</taxon>
        <taxon>Cyanidiales</taxon>
        <taxon>Cyanidiaceae</taxon>
        <taxon>Cyanidioschyzon</taxon>
    </lineage>
</organism>
<feature type="compositionally biased region" description="Low complexity" evidence="1">
    <location>
        <begin position="140"/>
        <end position="153"/>
    </location>
</feature>
<feature type="compositionally biased region" description="Basic and acidic residues" evidence="1">
    <location>
        <begin position="290"/>
        <end position="310"/>
    </location>
</feature>
<dbReference type="KEGG" id="cme:CYME_CMG152C"/>
<evidence type="ECO:0000313" key="2">
    <source>
        <dbReference type="EMBL" id="BAM79656.1"/>
    </source>
</evidence>
<dbReference type="Proteomes" id="UP000007014">
    <property type="component" value="Chromosome 7"/>
</dbReference>
<gene>
    <name evidence="2" type="ORF">CYME_CMG152C</name>
</gene>
<proteinExistence type="predicted"/>
<name>M1UQ67_CYAM1</name>
<feature type="compositionally biased region" description="Low complexity" evidence="1">
    <location>
        <begin position="311"/>
        <end position="336"/>
    </location>
</feature>
<dbReference type="EMBL" id="AP006489">
    <property type="protein sequence ID" value="BAM79656.1"/>
    <property type="molecule type" value="Genomic_DNA"/>
</dbReference>
<accession>M1UQ67</accession>
<keyword evidence="3" id="KW-1185">Reference proteome</keyword>
<reference evidence="2 3" key="2">
    <citation type="journal article" date="2007" name="BMC Biol.">
        <title>A 100%-complete sequence reveals unusually simple genomic features in the hot-spring red alga Cyanidioschyzon merolae.</title>
        <authorList>
            <person name="Nozaki H."/>
            <person name="Takano H."/>
            <person name="Misumi O."/>
            <person name="Terasawa K."/>
            <person name="Matsuzaki M."/>
            <person name="Maruyama S."/>
            <person name="Nishida K."/>
            <person name="Yagisawa F."/>
            <person name="Yoshida Y."/>
            <person name="Fujiwara T."/>
            <person name="Takio S."/>
            <person name="Tamura K."/>
            <person name="Chung S.J."/>
            <person name="Nakamura S."/>
            <person name="Kuroiwa H."/>
            <person name="Tanaka K."/>
            <person name="Sato N."/>
            <person name="Kuroiwa T."/>
        </authorList>
    </citation>
    <scope>NUCLEOTIDE SEQUENCE [LARGE SCALE GENOMIC DNA]</scope>
    <source>
        <strain evidence="2 3">10D</strain>
    </source>
</reference>
<feature type="compositionally biased region" description="Basic and acidic residues" evidence="1">
    <location>
        <begin position="165"/>
        <end position="174"/>
    </location>
</feature>
<feature type="compositionally biased region" description="Polar residues" evidence="1">
    <location>
        <begin position="189"/>
        <end position="198"/>
    </location>
</feature>